<dbReference type="GO" id="GO:0003747">
    <property type="term" value="F:translation release factor activity"/>
    <property type="evidence" value="ECO:0007669"/>
    <property type="project" value="InterPro"/>
</dbReference>
<proteinExistence type="inferred from homology"/>
<dbReference type="AlphaFoldDB" id="A0A090VHI0"/>
<evidence type="ECO:0000256" key="1">
    <source>
        <dbReference type="ARBA" id="ARBA00010835"/>
    </source>
</evidence>
<accession>A0A090VHI0</accession>
<comment type="caution">
    <text evidence="4">The sequence shown here is derived from an EMBL/GenBank/DDBJ whole genome shotgun (WGS) entry which is preliminary data.</text>
</comment>
<evidence type="ECO:0000259" key="3">
    <source>
        <dbReference type="PROSITE" id="PS00745"/>
    </source>
</evidence>
<dbReference type="NCBIfam" id="NF006718">
    <property type="entry name" value="PRK09256.1"/>
    <property type="match status" value="1"/>
</dbReference>
<dbReference type="EMBL" id="BBNQ01000008">
    <property type="protein sequence ID" value="GAL62814.1"/>
    <property type="molecule type" value="Genomic_DNA"/>
</dbReference>
<dbReference type="PROSITE" id="PS00745">
    <property type="entry name" value="RF_PROK_I"/>
    <property type="match status" value="1"/>
</dbReference>
<dbReference type="Pfam" id="PF00472">
    <property type="entry name" value="RF-1"/>
    <property type="match status" value="1"/>
</dbReference>
<evidence type="ECO:0000313" key="4">
    <source>
        <dbReference type="EMBL" id="GAL62814.1"/>
    </source>
</evidence>
<dbReference type="PANTHER" id="PTHR47814:SF1">
    <property type="entry name" value="PEPTIDYL-TRNA HYDROLASE ARFB"/>
    <property type="match status" value="1"/>
</dbReference>
<gene>
    <name evidence="4" type="ORF">JCM19300_3382</name>
</gene>
<dbReference type="GO" id="GO:0043022">
    <property type="term" value="F:ribosome binding"/>
    <property type="evidence" value="ECO:0007669"/>
    <property type="project" value="TreeGrafter"/>
</dbReference>
<reference evidence="4 5" key="1">
    <citation type="journal article" date="2014" name="Genome Announc.">
        <title>Draft Genome Sequences of Marine Flavobacterium Algibacter lectus Strains SS8 and NR4.</title>
        <authorList>
            <person name="Takatani N."/>
            <person name="Nakanishi M."/>
            <person name="Meirelles P."/>
            <person name="Mino S."/>
            <person name="Suda W."/>
            <person name="Oshima K."/>
            <person name="Hattori M."/>
            <person name="Ohkuma M."/>
            <person name="Hosokawa M."/>
            <person name="Miyashita K."/>
            <person name="Thompson F.L."/>
            <person name="Niwa A."/>
            <person name="Sawabe T."/>
            <person name="Sawabe T."/>
        </authorList>
    </citation>
    <scope>NUCLEOTIDE SEQUENCE [LARGE SCALE GENOMIC DNA]</scope>
    <source>
        <strain evidence="4 5">JCM 19300</strain>
    </source>
</reference>
<protein>
    <recommendedName>
        <fullName evidence="3">Prokaryotic-type class I peptide chain release factors domain-containing protein</fullName>
    </recommendedName>
</protein>
<evidence type="ECO:0000256" key="2">
    <source>
        <dbReference type="SAM" id="MobiDB-lite"/>
    </source>
</evidence>
<feature type="region of interest" description="Disordered" evidence="2">
    <location>
        <begin position="116"/>
        <end position="135"/>
    </location>
</feature>
<dbReference type="Gene3D" id="3.30.160.20">
    <property type="match status" value="1"/>
</dbReference>
<name>A0A090VHI0_9FLAO</name>
<feature type="domain" description="Prokaryotic-type class I peptide chain release factors" evidence="3">
    <location>
        <begin position="17"/>
        <end position="33"/>
    </location>
</feature>
<dbReference type="PANTHER" id="PTHR47814">
    <property type="entry name" value="PEPTIDYL-TRNA HYDROLASE ARFB"/>
    <property type="match status" value="1"/>
</dbReference>
<organism evidence="4 5">
    <name type="scientific">Algibacter lectus</name>
    <dbReference type="NCBI Taxonomy" id="221126"/>
    <lineage>
        <taxon>Bacteria</taxon>
        <taxon>Pseudomonadati</taxon>
        <taxon>Bacteroidota</taxon>
        <taxon>Flavobacteriia</taxon>
        <taxon>Flavobacteriales</taxon>
        <taxon>Flavobacteriaceae</taxon>
        <taxon>Algibacter</taxon>
    </lineage>
</organism>
<feature type="compositionally biased region" description="Basic and acidic residues" evidence="2">
    <location>
        <begin position="121"/>
        <end position="135"/>
    </location>
</feature>
<dbReference type="InterPro" id="IPR045853">
    <property type="entry name" value="Pep_chain_release_fac_I_sf"/>
</dbReference>
<dbReference type="GO" id="GO:0072344">
    <property type="term" value="P:rescue of stalled ribosome"/>
    <property type="evidence" value="ECO:0007669"/>
    <property type="project" value="TreeGrafter"/>
</dbReference>
<dbReference type="SUPFAM" id="SSF75620">
    <property type="entry name" value="Release factor"/>
    <property type="match status" value="1"/>
</dbReference>
<dbReference type="GO" id="GO:0004045">
    <property type="term" value="F:peptidyl-tRNA hydrolase activity"/>
    <property type="evidence" value="ECO:0007669"/>
    <property type="project" value="TreeGrafter"/>
</dbReference>
<dbReference type="Proteomes" id="UP000029644">
    <property type="component" value="Unassembled WGS sequence"/>
</dbReference>
<dbReference type="RefSeq" id="WP_042504676.1">
    <property type="nucleotide sequence ID" value="NZ_BBNQ01000008.1"/>
</dbReference>
<dbReference type="OrthoDB" id="9815709at2"/>
<dbReference type="InterPro" id="IPR000352">
    <property type="entry name" value="Pep_chain_release_fac_I"/>
</dbReference>
<comment type="similarity">
    <text evidence="1">Belongs to the prokaryotic/mitochondrial release factor family.</text>
</comment>
<sequence length="135" mass="15481">MFSEVALIQELQFKAVRSSGAGGQHVNKVSSKIELSFDLGNSFVFSENQKERLLVKLKHRLTNNGVLLMQCGESRSQHKNKDLIIKRFFALIKASLAVPKRRIRTKIPKSVIRKRLKNKKNLSDKKANRRKPNLD</sequence>
<evidence type="ECO:0000313" key="5">
    <source>
        <dbReference type="Proteomes" id="UP000029644"/>
    </source>
</evidence>